<dbReference type="Pfam" id="PF06203">
    <property type="entry name" value="CCT"/>
    <property type="match status" value="1"/>
</dbReference>
<dbReference type="RefSeq" id="XP_022964840.1">
    <property type="nucleotide sequence ID" value="XM_023109072.1"/>
</dbReference>
<dbReference type="GO" id="GO:0003700">
    <property type="term" value="F:DNA-binding transcription factor activity"/>
    <property type="evidence" value="ECO:0007669"/>
    <property type="project" value="TreeGrafter"/>
</dbReference>
<gene>
    <name evidence="7" type="primary">LOC111464822</name>
</gene>
<reference evidence="7" key="1">
    <citation type="submission" date="2025-08" db="UniProtKB">
        <authorList>
            <consortium name="RefSeq"/>
        </authorList>
    </citation>
    <scope>IDENTIFICATION</scope>
    <source>
        <tissue evidence="7">Young leaves</tissue>
    </source>
</reference>
<comment type="subcellular location">
    <subcellularLocation>
        <location evidence="1 3">Nucleus</location>
    </subcellularLocation>
</comment>
<dbReference type="PANTHER" id="PTHR31319">
    <property type="entry name" value="ZINC FINGER PROTEIN CONSTANS-LIKE 4"/>
    <property type="match status" value="1"/>
</dbReference>
<dbReference type="PROSITE" id="PS51017">
    <property type="entry name" value="CCT"/>
    <property type="match status" value="1"/>
</dbReference>
<dbReference type="PANTHER" id="PTHR31319:SF110">
    <property type="entry name" value="CCT MOTIF FAMILY PROTEIN"/>
    <property type="match status" value="1"/>
</dbReference>
<dbReference type="InterPro" id="IPR045281">
    <property type="entry name" value="CONSTANS-like"/>
</dbReference>
<accession>A0A6J1HLZ0</accession>
<keyword evidence="2 3" id="KW-0539">Nucleus</keyword>
<evidence type="ECO:0000256" key="3">
    <source>
        <dbReference type="PROSITE-ProRule" id="PRU00357"/>
    </source>
</evidence>
<sequence>MHAFSSATLEASLCHLPAPDLAMSPPLLASFPHFISSHSSSFSSLLASDLVPMLESPGLLPSELSYSCSSGPCSSYGSPTSKPQRSMRHRPNVQISTLFDLESSVRRAYSFNDLQGRTEMASSSESSLIIEGMSTKACRYSPEEKRQRIEKYKTKRNQRNFNKKIKYECRKTLADSRRRIRGRFARNEEVENSNSTSSPTETWSCYDNATAEEVGQDDGSWITFLDSYSVRQLNRRKEIEQSTVKMIGIPYPTL</sequence>
<evidence type="ECO:0000256" key="4">
    <source>
        <dbReference type="SAM" id="MobiDB-lite"/>
    </source>
</evidence>
<feature type="domain" description="CCT" evidence="5">
    <location>
        <begin position="145"/>
        <end position="187"/>
    </location>
</feature>
<dbReference type="GO" id="GO:0009909">
    <property type="term" value="P:regulation of flower development"/>
    <property type="evidence" value="ECO:0007669"/>
    <property type="project" value="InterPro"/>
</dbReference>
<dbReference type="InterPro" id="IPR010402">
    <property type="entry name" value="CCT_domain"/>
</dbReference>
<evidence type="ECO:0000256" key="2">
    <source>
        <dbReference type="ARBA" id="ARBA00023242"/>
    </source>
</evidence>
<organism evidence="6 7">
    <name type="scientific">Cucurbita moschata</name>
    <name type="common">Winter crookneck squash</name>
    <name type="synonym">Cucurbita pepo var. moschata</name>
    <dbReference type="NCBI Taxonomy" id="3662"/>
    <lineage>
        <taxon>Eukaryota</taxon>
        <taxon>Viridiplantae</taxon>
        <taxon>Streptophyta</taxon>
        <taxon>Embryophyta</taxon>
        <taxon>Tracheophyta</taxon>
        <taxon>Spermatophyta</taxon>
        <taxon>Magnoliopsida</taxon>
        <taxon>eudicotyledons</taxon>
        <taxon>Gunneridae</taxon>
        <taxon>Pentapetalae</taxon>
        <taxon>rosids</taxon>
        <taxon>fabids</taxon>
        <taxon>Cucurbitales</taxon>
        <taxon>Cucurbitaceae</taxon>
        <taxon>Cucurbiteae</taxon>
        <taxon>Cucurbita</taxon>
    </lineage>
</organism>
<feature type="region of interest" description="Disordered" evidence="4">
    <location>
        <begin position="184"/>
        <end position="203"/>
    </location>
</feature>
<keyword evidence="6" id="KW-1185">Reference proteome</keyword>
<evidence type="ECO:0000259" key="5">
    <source>
        <dbReference type="PROSITE" id="PS51017"/>
    </source>
</evidence>
<evidence type="ECO:0000313" key="7">
    <source>
        <dbReference type="RefSeq" id="XP_022964840.1"/>
    </source>
</evidence>
<feature type="compositionally biased region" description="Low complexity" evidence="4">
    <location>
        <begin position="192"/>
        <end position="202"/>
    </location>
</feature>
<evidence type="ECO:0000313" key="6">
    <source>
        <dbReference type="Proteomes" id="UP000504609"/>
    </source>
</evidence>
<dbReference type="GeneID" id="111464822"/>
<name>A0A6J1HLZ0_CUCMO</name>
<dbReference type="KEGG" id="cmos:111464822"/>
<dbReference type="Proteomes" id="UP000504609">
    <property type="component" value="Unplaced"/>
</dbReference>
<evidence type="ECO:0000256" key="1">
    <source>
        <dbReference type="ARBA" id="ARBA00004123"/>
    </source>
</evidence>
<dbReference type="GO" id="GO:0005634">
    <property type="term" value="C:nucleus"/>
    <property type="evidence" value="ECO:0007669"/>
    <property type="project" value="UniProtKB-SubCell"/>
</dbReference>
<proteinExistence type="predicted"/>
<protein>
    <submittedName>
        <fullName evidence="7">Zinc finger protein CONSTANS-LIKE 5-like</fullName>
    </submittedName>
</protein>
<dbReference type="AlphaFoldDB" id="A0A6J1HLZ0"/>